<dbReference type="GO" id="GO:0016798">
    <property type="term" value="F:hydrolase activity, acting on glycosyl bonds"/>
    <property type="evidence" value="ECO:0007669"/>
    <property type="project" value="UniProtKB-KW"/>
</dbReference>
<organism evidence="3 4">
    <name type="scientific">Chitinophaga defluvii</name>
    <dbReference type="NCBI Taxonomy" id="3163343"/>
    <lineage>
        <taxon>Bacteria</taxon>
        <taxon>Pseudomonadati</taxon>
        <taxon>Bacteroidota</taxon>
        <taxon>Chitinophagia</taxon>
        <taxon>Chitinophagales</taxon>
        <taxon>Chitinophagaceae</taxon>
        <taxon>Chitinophaga</taxon>
    </lineage>
</organism>
<evidence type="ECO:0000259" key="2">
    <source>
        <dbReference type="Pfam" id="PF13088"/>
    </source>
</evidence>
<feature type="domain" description="Sialidase" evidence="2">
    <location>
        <begin position="89"/>
        <end position="342"/>
    </location>
</feature>
<proteinExistence type="predicted"/>
<dbReference type="Proteomes" id="UP001549749">
    <property type="component" value="Unassembled WGS sequence"/>
</dbReference>
<comment type="caution">
    <text evidence="3">The sequence shown here is derived from an EMBL/GenBank/DDBJ whole genome shotgun (WGS) entry which is preliminary data.</text>
</comment>
<dbReference type="SUPFAM" id="SSF50939">
    <property type="entry name" value="Sialidases"/>
    <property type="match status" value="1"/>
</dbReference>
<dbReference type="EMBL" id="JBEXAC010000001">
    <property type="protein sequence ID" value="MET6998147.1"/>
    <property type="molecule type" value="Genomic_DNA"/>
</dbReference>
<dbReference type="PANTHER" id="PTHR43752">
    <property type="entry name" value="BNR/ASP-BOX REPEAT FAMILY PROTEIN"/>
    <property type="match status" value="1"/>
</dbReference>
<feature type="region of interest" description="Disordered" evidence="1">
    <location>
        <begin position="26"/>
        <end position="53"/>
    </location>
</feature>
<reference evidence="3 4" key="1">
    <citation type="submission" date="2024-06" db="EMBL/GenBank/DDBJ databases">
        <title>Chitinophaga defluvii sp. nov., isolated from municipal sewage.</title>
        <authorList>
            <person name="Zhang L."/>
        </authorList>
    </citation>
    <scope>NUCLEOTIDE SEQUENCE [LARGE SCALE GENOMIC DNA]</scope>
    <source>
        <strain evidence="3 4">H8</strain>
    </source>
</reference>
<keyword evidence="3" id="KW-0326">Glycosidase</keyword>
<dbReference type="CDD" id="cd15482">
    <property type="entry name" value="Sialidase_non-viral"/>
    <property type="match status" value="1"/>
</dbReference>
<keyword evidence="4" id="KW-1185">Reference proteome</keyword>
<protein>
    <submittedName>
        <fullName evidence="3">Sialidase family protein</fullName>
        <ecNumber evidence="3">3.2.1.-</ecNumber>
    </submittedName>
</protein>
<evidence type="ECO:0000313" key="4">
    <source>
        <dbReference type="Proteomes" id="UP001549749"/>
    </source>
</evidence>
<feature type="compositionally biased region" description="Basic and acidic residues" evidence="1">
    <location>
        <begin position="26"/>
        <end position="35"/>
    </location>
</feature>
<evidence type="ECO:0000256" key="1">
    <source>
        <dbReference type="SAM" id="MobiDB-lite"/>
    </source>
</evidence>
<evidence type="ECO:0000313" key="3">
    <source>
        <dbReference type="EMBL" id="MET6998147.1"/>
    </source>
</evidence>
<dbReference type="PANTHER" id="PTHR43752:SF2">
    <property type="entry name" value="BNR_ASP-BOX REPEAT FAMILY PROTEIN"/>
    <property type="match status" value="1"/>
</dbReference>
<dbReference type="RefSeq" id="WP_354660783.1">
    <property type="nucleotide sequence ID" value="NZ_JBEXAC010000001.1"/>
</dbReference>
<keyword evidence="3" id="KW-0378">Hydrolase</keyword>
<dbReference type="Gene3D" id="2.120.10.10">
    <property type="match status" value="1"/>
</dbReference>
<name>A0ABV2T531_9BACT</name>
<dbReference type="Pfam" id="PF13088">
    <property type="entry name" value="BNR_2"/>
    <property type="match status" value="1"/>
</dbReference>
<gene>
    <name evidence="3" type="ORF">ABR189_12235</name>
</gene>
<sequence>MNVLSKIGIGLLMAGTILGFKNISEDNKHPQDPGKEVVLSLDPGPDNPRNSEGDFIDLKDGRILFVYSRYTGKSGGDHAPAFLAGRYSGDGGKTWTTEDKMIVAKEGDMNVMSVSLLRLQNGAIALFYVRKNSEEDCIPMMRISTDEAATWGDPVPCITDKKGYFVLNNNRVIQLKNGRILLSVALHKVPGEEKWHENGRLFSYYSDNNGKTWQPGAEVPNPDKVITQEPGLVELKNGKILMIIRTNGGVQYLSYSKNKGKTWSPAVPSNIKSPVSPASIERIPSTGDLLLVWNNNDGSNPDIKGKRTPFNVAVSKDEGKTWEHIKTVEDDPDGWYCYTAIHFTGKHVLLGHCAGDRRKNGLAVTHITRLSLDWIYN</sequence>
<dbReference type="InterPro" id="IPR036278">
    <property type="entry name" value="Sialidase_sf"/>
</dbReference>
<accession>A0ABV2T531</accession>
<dbReference type="EC" id="3.2.1.-" evidence="3"/>
<dbReference type="InterPro" id="IPR011040">
    <property type="entry name" value="Sialidase"/>
</dbReference>